<gene>
    <name evidence="3" type="ORF">PCOS0759_LOCUS8136</name>
</gene>
<feature type="compositionally biased region" description="Basic residues" evidence="2">
    <location>
        <begin position="46"/>
        <end position="59"/>
    </location>
</feature>
<feature type="compositionally biased region" description="Polar residues" evidence="2">
    <location>
        <begin position="89"/>
        <end position="109"/>
    </location>
</feature>
<keyword evidence="1" id="KW-0175">Coiled coil</keyword>
<organism evidence="3">
    <name type="scientific">Percolomonas cosmopolitus</name>
    <dbReference type="NCBI Taxonomy" id="63605"/>
    <lineage>
        <taxon>Eukaryota</taxon>
        <taxon>Discoba</taxon>
        <taxon>Heterolobosea</taxon>
        <taxon>Tetramitia</taxon>
        <taxon>Eutetramitia</taxon>
        <taxon>Percolomonadidae</taxon>
        <taxon>Percolomonas</taxon>
    </lineage>
</organism>
<accession>A0A7S1KT34</accession>
<dbReference type="AlphaFoldDB" id="A0A7S1KT34"/>
<feature type="region of interest" description="Disordered" evidence="2">
    <location>
        <begin position="26"/>
        <end position="294"/>
    </location>
</feature>
<feature type="compositionally biased region" description="Low complexity" evidence="2">
    <location>
        <begin position="276"/>
        <end position="294"/>
    </location>
</feature>
<name>A0A7S1KT34_9EUKA</name>
<proteinExistence type="predicted"/>
<evidence type="ECO:0000256" key="2">
    <source>
        <dbReference type="SAM" id="MobiDB-lite"/>
    </source>
</evidence>
<feature type="coiled-coil region" evidence="1">
    <location>
        <begin position="590"/>
        <end position="645"/>
    </location>
</feature>
<evidence type="ECO:0000313" key="3">
    <source>
        <dbReference type="EMBL" id="CAD9084882.1"/>
    </source>
</evidence>
<protein>
    <submittedName>
        <fullName evidence="3">Uncharacterized protein</fullName>
    </submittedName>
</protein>
<reference evidence="3" key="1">
    <citation type="submission" date="2021-01" db="EMBL/GenBank/DDBJ databases">
        <authorList>
            <person name="Corre E."/>
            <person name="Pelletier E."/>
            <person name="Niang G."/>
            <person name="Scheremetjew M."/>
            <person name="Finn R."/>
            <person name="Kale V."/>
            <person name="Holt S."/>
            <person name="Cochrane G."/>
            <person name="Meng A."/>
            <person name="Brown T."/>
            <person name="Cohen L."/>
        </authorList>
    </citation>
    <scope>NUCLEOTIDE SEQUENCE</scope>
    <source>
        <strain evidence="3">WS</strain>
    </source>
</reference>
<feature type="compositionally biased region" description="Low complexity" evidence="2">
    <location>
        <begin position="475"/>
        <end position="486"/>
    </location>
</feature>
<dbReference type="EMBL" id="HBGD01009895">
    <property type="protein sequence ID" value="CAD9084882.1"/>
    <property type="molecule type" value="Transcribed_RNA"/>
</dbReference>
<feature type="compositionally biased region" description="Polar residues" evidence="2">
    <location>
        <begin position="124"/>
        <end position="142"/>
    </location>
</feature>
<feature type="compositionally biased region" description="Basic residues" evidence="2">
    <location>
        <begin position="188"/>
        <end position="205"/>
    </location>
</feature>
<sequence length="834" mass="95464">MLRNDNFFNILKAQSNNDALGMVNQEGKVRKESDQDVMMPSGASGKKAKKRNKKKKKKMVATVGGQEENGDERLDGASVNGSVKVPQNVHDSPASQPQKEPSTPTSTATMPLRKDFFWPDMIPSPSSSLRTSKQSEMSQLSHNEPRGKQVIIDDDSHLDAASTTHSEESSTPIVTNSTSSPNDSPQKLVKKKKRNKRKKANHRRINSLLDENSIFSPPMRMDDSASSQNPFIEWKSRSKKRKMKMLQRQLETQPQDRQHNGGHVHSKHTKKEPQESSTPLTSSTSSLPLTPSSPGILPFQEIETVKQLKQTIEHVAKSESEYRTLQWKEWINNLRDPDLSYLNEQQQVVSFRDAFLESKTLEYIIQSILKEPVDQEEETILWELFTQTLMSASESFYTNLIESLHQIHLRIRDEPLEVKSMLMELISHDIIATVKQNPTHHSRVRSNLDNWNVQIAETRGKLYRKKNEESASIDSTTHSSAAGGASTSMDTLHIYANLVNLFEKKCVTLLKSIQHTPTPTSPVDVTPFGPPSGAKEKLDNILKAPLESNNKKYPTATLNDITKQKKKTMNQLNASIAKCDKTLTRHSETFNSLTQQKASIEAEILRLQTQLEHVNSQLDETRLHIQQTETKMDGLTTERHQMSKQFAEQMDTLYANSIIEQERNSTKRVVLDLIGQVETTILGAYESRKVLFEKKMVISVQQYWNNVEEYAEMLARSVMQLAQEIVQLYGDLSLRHKEYESAEPHSKTRKRIQRQHKVYERKLGQWNNLLSDTRRLRKSITRMQNHFSLQQQHKLTPSLSKIQSYMNRVKQTEALKKNLVVEFDWVEDNKMGDH</sequence>
<feature type="region of interest" description="Disordered" evidence="2">
    <location>
        <begin position="465"/>
        <end position="486"/>
    </location>
</feature>
<feature type="compositionally biased region" description="Basic residues" evidence="2">
    <location>
        <begin position="260"/>
        <end position="270"/>
    </location>
</feature>
<feature type="compositionally biased region" description="Polar residues" evidence="2">
    <location>
        <begin position="172"/>
        <end position="185"/>
    </location>
</feature>
<evidence type="ECO:0000256" key="1">
    <source>
        <dbReference type="SAM" id="Coils"/>
    </source>
</evidence>